<evidence type="ECO:0000313" key="1">
    <source>
        <dbReference type="EMBL" id="TDS77258.1"/>
    </source>
</evidence>
<organism evidence="1 2">
    <name type="scientific">Amnibacterium kyonggiense</name>
    <dbReference type="NCBI Taxonomy" id="595671"/>
    <lineage>
        <taxon>Bacteria</taxon>
        <taxon>Bacillati</taxon>
        <taxon>Actinomycetota</taxon>
        <taxon>Actinomycetes</taxon>
        <taxon>Micrococcales</taxon>
        <taxon>Microbacteriaceae</taxon>
        <taxon>Amnibacterium</taxon>
    </lineage>
</organism>
<keyword evidence="2" id="KW-1185">Reference proteome</keyword>
<dbReference type="Proteomes" id="UP000295344">
    <property type="component" value="Unassembled WGS sequence"/>
</dbReference>
<proteinExistence type="predicted"/>
<dbReference type="EMBL" id="SOAM01000002">
    <property type="protein sequence ID" value="TDS77258.1"/>
    <property type="molecule type" value="Genomic_DNA"/>
</dbReference>
<dbReference type="RefSeq" id="WP_133766349.1">
    <property type="nucleotide sequence ID" value="NZ_BAAARP010000002.1"/>
</dbReference>
<dbReference type="AlphaFoldDB" id="A0A4R7FLK9"/>
<comment type="caution">
    <text evidence="1">The sequence shown here is derived from an EMBL/GenBank/DDBJ whole genome shotgun (WGS) entry which is preliminary data.</text>
</comment>
<dbReference type="OrthoDB" id="5145750at2"/>
<accession>A0A4R7FLK9</accession>
<gene>
    <name evidence="1" type="ORF">CLV52_2200</name>
</gene>
<protein>
    <submittedName>
        <fullName evidence="1">Uncharacterized protein</fullName>
    </submittedName>
</protein>
<reference evidence="1 2" key="1">
    <citation type="submission" date="2019-03" db="EMBL/GenBank/DDBJ databases">
        <title>Genomic Encyclopedia of Archaeal and Bacterial Type Strains, Phase II (KMG-II): from individual species to whole genera.</title>
        <authorList>
            <person name="Goeker M."/>
        </authorList>
    </citation>
    <scope>NUCLEOTIDE SEQUENCE [LARGE SCALE GENOMIC DNA]</scope>
    <source>
        <strain evidence="1 2">DSM 24782</strain>
    </source>
</reference>
<evidence type="ECO:0000313" key="2">
    <source>
        <dbReference type="Proteomes" id="UP000295344"/>
    </source>
</evidence>
<sequence length="90" mass="9654">MPTPVGRLRFEVRIGDDGSVEASYHGRRIPVPEMRTTPEGDGLRVGWTQQLTFPFPVGITVDALVVGDRLTGTATAGGFPPVQLEGHRVG</sequence>
<name>A0A4R7FLK9_9MICO</name>